<protein>
    <recommendedName>
        <fullName evidence="4">DUF1109 domain-containing protein</fullName>
    </recommendedName>
</protein>
<reference evidence="2 3" key="1">
    <citation type="journal article" date="2014" name="Genome Announc.">
        <title>Genome Sequence of Afipia felis Strain 76713, Isolated in Hospital Water Using an Amoeba Co-Culture Procedure.</title>
        <authorList>
            <person name="Benamar S."/>
            <person name="La Scola B."/>
            <person name="Croce O."/>
        </authorList>
    </citation>
    <scope>NUCLEOTIDE SEQUENCE [LARGE SCALE GENOMIC DNA]</scope>
    <source>
        <strain evidence="2 3">76713</strain>
    </source>
</reference>
<evidence type="ECO:0000313" key="3">
    <source>
        <dbReference type="Proteomes" id="UP000035762"/>
    </source>
</evidence>
<gene>
    <name evidence="2" type="ORF">BN961_03617</name>
</gene>
<dbReference type="AlphaFoldDB" id="A0A090MS22"/>
<name>A0A090MS22_AFIFE</name>
<feature type="transmembrane region" description="Helical" evidence="1">
    <location>
        <begin position="28"/>
        <end position="47"/>
    </location>
</feature>
<sequence length="213" mass="22656">MKTNELISMLSSQVDPVDTGEVVRSVRIAILIGAAASLLAVVFVLGVRADLNEMHAQVFLIAKLTFSLSVVILASHYLVKYVRPGGEFQVQFVLTVLPFFAVMIIAAISLATAPQSHWKTMVFGSYWLECLIAIPTVAVVPFAAIMAAVRLAAPTDLVRTGALAGLVAGGVSATAYALHCMDDQLPFIALWYGGTIVLCTVAGAVLGPKLLRW</sequence>
<keyword evidence="1" id="KW-1133">Transmembrane helix</keyword>
<feature type="transmembrane region" description="Helical" evidence="1">
    <location>
        <begin position="161"/>
        <end position="179"/>
    </location>
</feature>
<dbReference type="OrthoDB" id="7764375at2"/>
<feature type="transmembrane region" description="Helical" evidence="1">
    <location>
        <begin position="59"/>
        <end position="79"/>
    </location>
</feature>
<proteinExistence type="predicted"/>
<keyword evidence="1" id="KW-0472">Membrane</keyword>
<dbReference type="RefSeq" id="WP_048757812.1">
    <property type="nucleotide sequence ID" value="NZ_CCAZ020000002.1"/>
</dbReference>
<comment type="caution">
    <text evidence="2">The sequence shown here is derived from an EMBL/GenBank/DDBJ whole genome shotgun (WGS) entry which is preliminary data.</text>
</comment>
<dbReference type="EMBL" id="CCAZ020000002">
    <property type="protein sequence ID" value="CEG10180.1"/>
    <property type="molecule type" value="Genomic_DNA"/>
</dbReference>
<dbReference type="Proteomes" id="UP000035762">
    <property type="component" value="Unassembled WGS sequence"/>
</dbReference>
<feature type="transmembrane region" description="Helical" evidence="1">
    <location>
        <begin position="185"/>
        <end position="207"/>
    </location>
</feature>
<accession>A0A090MS22</accession>
<keyword evidence="3" id="KW-1185">Reference proteome</keyword>
<evidence type="ECO:0008006" key="4">
    <source>
        <dbReference type="Google" id="ProtNLM"/>
    </source>
</evidence>
<keyword evidence="1" id="KW-0812">Transmembrane</keyword>
<dbReference type="STRING" id="1035.BN961_03617"/>
<feature type="transmembrane region" description="Helical" evidence="1">
    <location>
        <begin position="91"/>
        <end position="113"/>
    </location>
</feature>
<dbReference type="Pfam" id="PF06532">
    <property type="entry name" value="NrsF"/>
    <property type="match status" value="1"/>
</dbReference>
<feature type="transmembrane region" description="Helical" evidence="1">
    <location>
        <begin position="125"/>
        <end position="149"/>
    </location>
</feature>
<evidence type="ECO:0000256" key="1">
    <source>
        <dbReference type="SAM" id="Phobius"/>
    </source>
</evidence>
<evidence type="ECO:0000313" key="2">
    <source>
        <dbReference type="EMBL" id="CEG10180.1"/>
    </source>
</evidence>
<organism evidence="2 3">
    <name type="scientific">Afipia felis</name>
    <name type="common">Cat scratch disease bacillus</name>
    <dbReference type="NCBI Taxonomy" id="1035"/>
    <lineage>
        <taxon>Bacteria</taxon>
        <taxon>Pseudomonadati</taxon>
        <taxon>Pseudomonadota</taxon>
        <taxon>Alphaproteobacteria</taxon>
        <taxon>Hyphomicrobiales</taxon>
        <taxon>Nitrobacteraceae</taxon>
        <taxon>Afipia</taxon>
    </lineage>
</organism>
<dbReference type="InterPro" id="IPR009495">
    <property type="entry name" value="NrsF"/>
</dbReference>